<dbReference type="CDD" id="cd11055">
    <property type="entry name" value="CYP3A-like"/>
    <property type="match status" value="1"/>
</dbReference>
<evidence type="ECO:0000256" key="5">
    <source>
        <dbReference type="ARBA" id="ARBA00022723"/>
    </source>
</evidence>
<keyword evidence="5 10" id="KW-0479">Metal-binding</keyword>
<evidence type="ECO:0008006" key="13">
    <source>
        <dbReference type="Google" id="ProtNLM"/>
    </source>
</evidence>
<keyword evidence="7 11" id="KW-0560">Oxidoreductase</keyword>
<reference evidence="12" key="1">
    <citation type="submission" date="2014-12" db="EMBL/GenBank/DDBJ databases">
        <title>Insight into the proteome of Arion vulgaris.</title>
        <authorList>
            <person name="Aradska J."/>
            <person name="Bulat T."/>
            <person name="Smidak R."/>
            <person name="Sarate P."/>
            <person name="Gangsoo J."/>
            <person name="Sialana F."/>
            <person name="Bilban M."/>
            <person name="Lubec G."/>
        </authorList>
    </citation>
    <scope>NUCLEOTIDE SEQUENCE</scope>
    <source>
        <tissue evidence="12">Skin</tissue>
    </source>
</reference>
<evidence type="ECO:0000256" key="1">
    <source>
        <dbReference type="ARBA" id="ARBA00004174"/>
    </source>
</evidence>
<evidence type="ECO:0000313" key="12">
    <source>
        <dbReference type="EMBL" id="CEK79581.1"/>
    </source>
</evidence>
<dbReference type="Gene3D" id="1.10.630.10">
    <property type="entry name" value="Cytochrome P450"/>
    <property type="match status" value="1"/>
</dbReference>
<comment type="cofactor">
    <cofactor evidence="10">
        <name>heme</name>
        <dbReference type="ChEBI" id="CHEBI:30413"/>
    </cofactor>
</comment>
<dbReference type="GO" id="GO:0005789">
    <property type="term" value="C:endoplasmic reticulum membrane"/>
    <property type="evidence" value="ECO:0007669"/>
    <property type="project" value="UniProtKB-SubCell"/>
</dbReference>
<dbReference type="GO" id="GO:0016705">
    <property type="term" value="F:oxidoreductase activity, acting on paired donors, with incorporation or reduction of molecular oxygen"/>
    <property type="evidence" value="ECO:0007669"/>
    <property type="project" value="InterPro"/>
</dbReference>
<dbReference type="GO" id="GO:0008395">
    <property type="term" value="F:steroid hydroxylase activity"/>
    <property type="evidence" value="ECO:0007669"/>
    <property type="project" value="TreeGrafter"/>
</dbReference>
<evidence type="ECO:0000256" key="8">
    <source>
        <dbReference type="ARBA" id="ARBA00023004"/>
    </source>
</evidence>
<organism evidence="12">
    <name type="scientific">Arion vulgaris</name>
    <dbReference type="NCBI Taxonomy" id="1028688"/>
    <lineage>
        <taxon>Eukaryota</taxon>
        <taxon>Metazoa</taxon>
        <taxon>Spiralia</taxon>
        <taxon>Lophotrochozoa</taxon>
        <taxon>Mollusca</taxon>
        <taxon>Gastropoda</taxon>
        <taxon>Heterobranchia</taxon>
        <taxon>Euthyneura</taxon>
        <taxon>Panpulmonata</taxon>
        <taxon>Eupulmonata</taxon>
        <taxon>Stylommatophora</taxon>
        <taxon>Helicina</taxon>
        <taxon>Arionoidea</taxon>
        <taxon>Arionidae</taxon>
        <taxon>Arion</taxon>
    </lineage>
</organism>
<dbReference type="InterPro" id="IPR002401">
    <property type="entry name" value="Cyt_P450_E_grp-I"/>
</dbReference>
<sequence>MIWLILILLGLLLFAVVFIRFISSNHDTFEKMSIDSPPTSRLLGNFGQVIKQGIFQAQMEWYSKYKDKKVYGVYDTLKPIMIIRDLDIVKDITVKSFNNFVNRRVIVEFDGPFMDNLLTIKDDHWKYVRNIMSPTFSSGRIKRMSQHLERNSQRLVNILRAKQERNENVELKDIISHFTLDVIASTGFGLDINTIENPDNAFATNAKKCVRGSPLVVLLAFTAPWLLKLLGKIGVSMFSKESLLFFTKTIDSAMESRKEEGEAGKVNDFMDLLINAEKESGQSDRGSLTRSEIHGQVILFILAGYDTVSTVLSFTLFMLANHPECCQMLQKEIDEKLGNESPNYDNVQNLTKLDMCISETMRMYPPGFVLDRVCSDDITIQGIHIPKDMVVSFPVYAIHYDPEIWPEPEKFKPERFNIENKASRHPYAYLPFGHGPRNCIGMRLALLELKIALAFVLKSLTPVTCDKTVYPAKLEKFQMKALDGLWVKLNVRK</sequence>
<protein>
    <recommendedName>
        <fullName evidence="13">Cytochrome P450</fullName>
    </recommendedName>
</protein>
<comment type="similarity">
    <text evidence="3 11">Belongs to the cytochrome P450 family.</text>
</comment>
<evidence type="ECO:0000256" key="2">
    <source>
        <dbReference type="ARBA" id="ARBA00004406"/>
    </source>
</evidence>
<evidence type="ECO:0000256" key="3">
    <source>
        <dbReference type="ARBA" id="ARBA00010617"/>
    </source>
</evidence>
<keyword evidence="4 10" id="KW-0349">Heme</keyword>
<evidence type="ECO:0000256" key="10">
    <source>
        <dbReference type="PIRSR" id="PIRSR602401-1"/>
    </source>
</evidence>
<dbReference type="AlphaFoldDB" id="A0A0B7AHN9"/>
<accession>A0A0B7AHN9</accession>
<dbReference type="GO" id="GO:0005506">
    <property type="term" value="F:iron ion binding"/>
    <property type="evidence" value="ECO:0007669"/>
    <property type="project" value="InterPro"/>
</dbReference>
<dbReference type="SUPFAM" id="SSF48264">
    <property type="entry name" value="Cytochrome P450"/>
    <property type="match status" value="1"/>
</dbReference>
<dbReference type="GO" id="GO:0020037">
    <property type="term" value="F:heme binding"/>
    <property type="evidence" value="ECO:0007669"/>
    <property type="project" value="InterPro"/>
</dbReference>
<dbReference type="InterPro" id="IPR050705">
    <property type="entry name" value="Cytochrome_P450_3A"/>
</dbReference>
<dbReference type="InterPro" id="IPR017972">
    <property type="entry name" value="Cyt_P450_CS"/>
</dbReference>
<keyword evidence="8 10" id="KW-0408">Iron</keyword>
<dbReference type="InterPro" id="IPR001128">
    <property type="entry name" value="Cyt_P450"/>
</dbReference>
<gene>
    <name evidence="12" type="primary">ORF116258</name>
</gene>
<evidence type="ECO:0000256" key="4">
    <source>
        <dbReference type="ARBA" id="ARBA00022617"/>
    </source>
</evidence>
<evidence type="ECO:0000256" key="11">
    <source>
        <dbReference type="RuleBase" id="RU000461"/>
    </source>
</evidence>
<evidence type="ECO:0000256" key="9">
    <source>
        <dbReference type="ARBA" id="ARBA00043906"/>
    </source>
</evidence>
<dbReference type="PRINTS" id="PR00463">
    <property type="entry name" value="EP450I"/>
</dbReference>
<dbReference type="PROSITE" id="PS00086">
    <property type="entry name" value="CYTOCHROME_P450"/>
    <property type="match status" value="1"/>
</dbReference>
<evidence type="ECO:0000256" key="6">
    <source>
        <dbReference type="ARBA" id="ARBA00022848"/>
    </source>
</evidence>
<dbReference type="PANTHER" id="PTHR24302:SF15">
    <property type="entry name" value="FATTY-ACID PEROXYGENASE"/>
    <property type="match status" value="1"/>
</dbReference>
<dbReference type="EMBL" id="HACG01032716">
    <property type="protein sequence ID" value="CEK79581.1"/>
    <property type="molecule type" value="Transcribed_RNA"/>
</dbReference>
<dbReference type="PRINTS" id="PR00385">
    <property type="entry name" value="P450"/>
</dbReference>
<keyword evidence="6" id="KW-0492">Microsome</keyword>
<dbReference type="FunFam" id="1.10.630.10:FF:000042">
    <property type="entry name" value="Cytochrome P450"/>
    <property type="match status" value="1"/>
</dbReference>
<dbReference type="InterPro" id="IPR036396">
    <property type="entry name" value="Cyt_P450_sf"/>
</dbReference>
<name>A0A0B7AHN9_9EUPU</name>
<feature type="binding site" description="axial binding residue" evidence="10">
    <location>
        <position position="439"/>
    </location>
    <ligand>
        <name>heme</name>
        <dbReference type="ChEBI" id="CHEBI:30413"/>
    </ligand>
    <ligandPart>
        <name>Fe</name>
        <dbReference type="ChEBI" id="CHEBI:18248"/>
    </ligandPart>
</feature>
<proteinExistence type="inferred from homology"/>
<keyword evidence="6" id="KW-0256">Endoplasmic reticulum</keyword>
<keyword evidence="11" id="KW-0503">Monooxygenase</keyword>
<dbReference type="PANTHER" id="PTHR24302">
    <property type="entry name" value="CYTOCHROME P450 FAMILY 3"/>
    <property type="match status" value="1"/>
</dbReference>
<dbReference type="Pfam" id="PF00067">
    <property type="entry name" value="p450"/>
    <property type="match status" value="1"/>
</dbReference>
<evidence type="ECO:0000256" key="7">
    <source>
        <dbReference type="ARBA" id="ARBA00023002"/>
    </source>
</evidence>
<comment type="function">
    <text evidence="9">Cytochromes P450 are a group of heme-thiolate monooxygenases. They oxidize a variety of structurally unrelated compounds, including steroids, fatty acids, and xenobiotics.</text>
</comment>
<comment type="subcellular location">
    <subcellularLocation>
        <location evidence="2">Endoplasmic reticulum membrane</location>
        <topology evidence="2">Peripheral membrane protein</topology>
    </subcellularLocation>
    <subcellularLocation>
        <location evidence="1">Microsome membrane</location>
        <topology evidence="1">Peripheral membrane protein</topology>
    </subcellularLocation>
</comment>